<evidence type="ECO:0000256" key="4">
    <source>
        <dbReference type="ARBA" id="ARBA00022723"/>
    </source>
</evidence>
<comment type="similarity">
    <text evidence="2">Belongs to the peptidase M20A family.</text>
</comment>
<evidence type="ECO:0000256" key="8">
    <source>
        <dbReference type="ARBA" id="ARBA00023049"/>
    </source>
</evidence>
<keyword evidence="3" id="KW-0645">Protease</keyword>
<dbReference type="InterPro" id="IPR010964">
    <property type="entry name" value="M20A_pepV-rel"/>
</dbReference>
<evidence type="ECO:0000313" key="11">
    <source>
        <dbReference type="Proteomes" id="UP000199136"/>
    </source>
</evidence>
<dbReference type="RefSeq" id="WP_092480288.1">
    <property type="nucleotide sequence ID" value="NZ_FOXW01000004.1"/>
</dbReference>
<dbReference type="GO" id="GO:0016805">
    <property type="term" value="F:dipeptidase activity"/>
    <property type="evidence" value="ECO:0007669"/>
    <property type="project" value="UniProtKB-KW"/>
</dbReference>
<keyword evidence="8" id="KW-0482">Metalloprotease</keyword>
<accession>A0A1I5X7C6</accession>
<gene>
    <name evidence="10" type="ORF">SAMN04488506_1235</name>
</gene>
<dbReference type="InterPro" id="IPR050072">
    <property type="entry name" value="Peptidase_M20A"/>
</dbReference>
<proteinExistence type="inferred from homology"/>
<reference evidence="10 11" key="1">
    <citation type="submission" date="2016-10" db="EMBL/GenBank/DDBJ databases">
        <authorList>
            <person name="de Groot N.N."/>
        </authorList>
    </citation>
    <scope>NUCLEOTIDE SEQUENCE [LARGE SCALE GENOMIC DNA]</scope>
    <source>
        <strain evidence="10 11">DSM 20581</strain>
    </source>
</reference>
<dbReference type="InterPro" id="IPR011650">
    <property type="entry name" value="Peptidase_M20_dimer"/>
</dbReference>
<dbReference type="Gene3D" id="3.30.70.360">
    <property type="match status" value="2"/>
</dbReference>
<dbReference type="GO" id="GO:0008237">
    <property type="term" value="F:metallopeptidase activity"/>
    <property type="evidence" value="ECO:0007669"/>
    <property type="project" value="UniProtKB-KW"/>
</dbReference>
<keyword evidence="6" id="KW-0862">Zinc</keyword>
<dbReference type="InterPro" id="IPR036264">
    <property type="entry name" value="Bact_exopeptidase_dim_dom"/>
</dbReference>
<evidence type="ECO:0000256" key="1">
    <source>
        <dbReference type="ARBA" id="ARBA00001947"/>
    </source>
</evidence>
<comment type="cofactor">
    <cofactor evidence="1">
        <name>Zn(2+)</name>
        <dbReference type="ChEBI" id="CHEBI:29105"/>
    </cofactor>
</comment>
<dbReference type="EMBL" id="FOXW01000004">
    <property type="protein sequence ID" value="SFQ27726.1"/>
    <property type="molecule type" value="Genomic_DNA"/>
</dbReference>
<dbReference type="GO" id="GO:0008270">
    <property type="term" value="F:zinc ion binding"/>
    <property type="evidence" value="ECO:0007669"/>
    <property type="project" value="InterPro"/>
</dbReference>
<evidence type="ECO:0000259" key="9">
    <source>
        <dbReference type="Pfam" id="PF07687"/>
    </source>
</evidence>
<organism evidence="10 11">
    <name type="scientific">Desemzia incerta</name>
    <dbReference type="NCBI Taxonomy" id="82801"/>
    <lineage>
        <taxon>Bacteria</taxon>
        <taxon>Bacillati</taxon>
        <taxon>Bacillota</taxon>
        <taxon>Bacilli</taxon>
        <taxon>Lactobacillales</taxon>
        <taxon>Carnobacteriaceae</taxon>
        <taxon>Desemzia</taxon>
    </lineage>
</organism>
<dbReference type="Pfam" id="PF07687">
    <property type="entry name" value="M20_dimer"/>
    <property type="match status" value="1"/>
</dbReference>
<dbReference type="Proteomes" id="UP000199136">
    <property type="component" value="Unassembled WGS sequence"/>
</dbReference>
<dbReference type="GO" id="GO:0006508">
    <property type="term" value="P:proteolysis"/>
    <property type="evidence" value="ECO:0007669"/>
    <property type="project" value="UniProtKB-KW"/>
</dbReference>
<dbReference type="PANTHER" id="PTHR43808">
    <property type="entry name" value="ACETYLORNITHINE DEACETYLASE"/>
    <property type="match status" value="1"/>
</dbReference>
<keyword evidence="5" id="KW-0378">Hydrolase</keyword>
<dbReference type="NCBIfam" id="NF005542">
    <property type="entry name" value="PRK07205.1"/>
    <property type="match status" value="1"/>
</dbReference>
<name>A0A1I5X7C6_9LACT</name>
<sequence>MTTWVKENHQQESIEALKELIAIGSVNAGDGSSFPPFGEKIQECLEKALEISERLGMKTFIDPEGYYGYAEYGEGEEMLGILCHLDVVPGGNLAKWITPPFEPDVRDGVIYGRGTQDDKGPTIAALYAFKAVLDAGVTFNKRIRFIFGTDEESLWRCMEHYTKKEEIPSLGFVPDGVFPLTYAEKGLWEINLIGPGSDSLNLALGEASNVVPGEAIYDGDKAAALADELKQLDVEFVEEDGKVIVKGKSVHSSVSGEGINAINKLVQGLNKVESHPALRFIAEKIGNETNGYSLLGEVKDEVSGEMTLNTGKLVIDEYKSVITLDIRYPVTYDKEELVTGITKAAEDYGLMYEEYDSIPSLYVKKDSELVKTLMSVYQEKTGDQTEPFVSGGATYARQMPNMVAFGAHFPGSKSLAHQENEALPLDELYKAMEIYAEAIYQLAGK</sequence>
<dbReference type="STRING" id="82801.SAMN04488506_1235"/>
<dbReference type="SUPFAM" id="SSF53187">
    <property type="entry name" value="Zn-dependent exopeptidases"/>
    <property type="match status" value="1"/>
</dbReference>
<dbReference type="PANTHER" id="PTHR43808:SF31">
    <property type="entry name" value="N-ACETYL-L-CITRULLINE DEACETYLASE"/>
    <property type="match status" value="1"/>
</dbReference>
<dbReference type="Pfam" id="PF01546">
    <property type="entry name" value="Peptidase_M20"/>
    <property type="match status" value="1"/>
</dbReference>
<dbReference type="GO" id="GO:0006526">
    <property type="term" value="P:L-arginine biosynthetic process"/>
    <property type="evidence" value="ECO:0007669"/>
    <property type="project" value="TreeGrafter"/>
</dbReference>
<dbReference type="AlphaFoldDB" id="A0A1I5X7C6"/>
<dbReference type="InterPro" id="IPR002933">
    <property type="entry name" value="Peptidase_M20"/>
</dbReference>
<evidence type="ECO:0000256" key="3">
    <source>
        <dbReference type="ARBA" id="ARBA00022670"/>
    </source>
</evidence>
<dbReference type="OrthoDB" id="9761532at2"/>
<dbReference type="NCBIfam" id="TIGR01887">
    <property type="entry name" value="dipeptidaselike"/>
    <property type="match status" value="1"/>
</dbReference>
<evidence type="ECO:0000256" key="7">
    <source>
        <dbReference type="ARBA" id="ARBA00022997"/>
    </source>
</evidence>
<evidence type="ECO:0000256" key="2">
    <source>
        <dbReference type="ARBA" id="ARBA00006247"/>
    </source>
</evidence>
<dbReference type="SUPFAM" id="SSF55031">
    <property type="entry name" value="Bacterial exopeptidase dimerisation domain"/>
    <property type="match status" value="1"/>
</dbReference>
<dbReference type="Gene3D" id="3.40.630.10">
    <property type="entry name" value="Zn peptidases"/>
    <property type="match status" value="1"/>
</dbReference>
<protein>
    <submittedName>
        <fullName evidence="10">Dipeptidase, putative</fullName>
    </submittedName>
</protein>
<keyword evidence="11" id="KW-1185">Reference proteome</keyword>
<feature type="domain" description="Peptidase M20 dimerisation" evidence="9">
    <location>
        <begin position="241"/>
        <end position="275"/>
    </location>
</feature>
<dbReference type="GO" id="GO:0008777">
    <property type="term" value="F:acetylornithine deacetylase activity"/>
    <property type="evidence" value="ECO:0007669"/>
    <property type="project" value="TreeGrafter"/>
</dbReference>
<evidence type="ECO:0000256" key="5">
    <source>
        <dbReference type="ARBA" id="ARBA00022801"/>
    </source>
</evidence>
<keyword evidence="4" id="KW-0479">Metal-binding</keyword>
<keyword evidence="7" id="KW-0224">Dipeptidase</keyword>
<evidence type="ECO:0000313" key="10">
    <source>
        <dbReference type="EMBL" id="SFQ27726.1"/>
    </source>
</evidence>
<evidence type="ECO:0000256" key="6">
    <source>
        <dbReference type="ARBA" id="ARBA00022833"/>
    </source>
</evidence>
<dbReference type="PROSITE" id="PS00759">
    <property type="entry name" value="ARGE_DAPE_CPG2_2"/>
    <property type="match status" value="1"/>
</dbReference>
<dbReference type="InterPro" id="IPR001261">
    <property type="entry name" value="ArgE/DapE_CS"/>
</dbReference>